<feature type="transmembrane region" description="Helical" evidence="1">
    <location>
        <begin position="199"/>
        <end position="219"/>
    </location>
</feature>
<keyword evidence="1" id="KW-1133">Transmembrane helix</keyword>
<name>A0ABR6X036_9BURK</name>
<proteinExistence type="predicted"/>
<evidence type="ECO:0000256" key="1">
    <source>
        <dbReference type="SAM" id="Phobius"/>
    </source>
</evidence>
<evidence type="ECO:0008006" key="4">
    <source>
        <dbReference type="Google" id="ProtNLM"/>
    </source>
</evidence>
<protein>
    <recommendedName>
        <fullName evidence="4">SURF1-like protein</fullName>
    </recommendedName>
</protein>
<dbReference type="Proteomes" id="UP000648257">
    <property type="component" value="Unassembled WGS sequence"/>
</dbReference>
<evidence type="ECO:0000313" key="2">
    <source>
        <dbReference type="EMBL" id="MBC3806313.1"/>
    </source>
</evidence>
<gene>
    <name evidence="2" type="ORF">H8K52_03000</name>
</gene>
<keyword evidence="1" id="KW-0812">Transmembrane</keyword>
<keyword evidence="3" id="KW-1185">Reference proteome</keyword>
<evidence type="ECO:0000313" key="3">
    <source>
        <dbReference type="Proteomes" id="UP000648257"/>
    </source>
</evidence>
<sequence length="222" mass="25168">MHLFKSVYVQINIKFFHLVCIVGLLFVPHGIPEAIAQSSEYGRRIEAEMRLSPQDIDRFEKFQPPEDNLKPLNPNQTLDLKTEDWLGNAIYATKDAGPYTLVVTLIGKATAAGDVSTLWNSGWRLGDGAERTASFPGLSKLSVKAGQRVEMTKASQPMRFKESQTIRPLLALVRAKNFAFESMTVQVWSGVGDNSWKDILLSFRWLIGGLVFLLLRWWWVKR</sequence>
<comment type="caution">
    <text evidence="2">The sequence shown here is derived from an EMBL/GenBank/DDBJ whole genome shotgun (WGS) entry which is preliminary data.</text>
</comment>
<reference evidence="2 3" key="1">
    <citation type="submission" date="2020-08" db="EMBL/GenBank/DDBJ databases">
        <title>Novel species isolated from subtropical streams in China.</title>
        <authorList>
            <person name="Lu H."/>
        </authorList>
    </citation>
    <scope>NUCLEOTIDE SEQUENCE [LARGE SCALE GENOMIC DNA]</scope>
    <source>
        <strain evidence="2 3">KACC 16656</strain>
    </source>
</reference>
<dbReference type="EMBL" id="JACOFW010000002">
    <property type="protein sequence ID" value="MBC3806313.1"/>
    <property type="molecule type" value="Genomic_DNA"/>
</dbReference>
<accession>A0ABR6X036</accession>
<dbReference type="RefSeq" id="WP_186921296.1">
    <property type="nucleotide sequence ID" value="NZ_JACOFW010000002.1"/>
</dbReference>
<organism evidence="2 3">
    <name type="scientific">Undibacterium seohonense</name>
    <dbReference type="NCBI Taxonomy" id="1344950"/>
    <lineage>
        <taxon>Bacteria</taxon>
        <taxon>Pseudomonadati</taxon>
        <taxon>Pseudomonadota</taxon>
        <taxon>Betaproteobacteria</taxon>
        <taxon>Burkholderiales</taxon>
        <taxon>Oxalobacteraceae</taxon>
        <taxon>Undibacterium</taxon>
    </lineage>
</organism>
<keyword evidence="1" id="KW-0472">Membrane</keyword>